<evidence type="ECO:0000256" key="4">
    <source>
        <dbReference type="ARBA" id="ARBA00022763"/>
    </source>
</evidence>
<dbReference type="FunFam" id="1.10.340.30:FF:000004">
    <property type="entry name" value="DNA-3-methyladenine glycosylase II"/>
    <property type="match status" value="1"/>
</dbReference>
<dbReference type="CDD" id="cd00056">
    <property type="entry name" value="ENDO3c"/>
    <property type="match status" value="1"/>
</dbReference>
<dbReference type="STRING" id="690879.TSACC_2518"/>
<feature type="domain" description="HhH-GPD" evidence="6">
    <location>
        <begin position="50"/>
        <end position="206"/>
    </location>
</feature>
<organism evidence="7 8">
    <name type="scientific">Terrimicrobium sacchariphilum</name>
    <dbReference type="NCBI Taxonomy" id="690879"/>
    <lineage>
        <taxon>Bacteria</taxon>
        <taxon>Pseudomonadati</taxon>
        <taxon>Verrucomicrobiota</taxon>
        <taxon>Terrimicrobiia</taxon>
        <taxon>Terrimicrobiales</taxon>
        <taxon>Terrimicrobiaceae</taxon>
        <taxon>Terrimicrobium</taxon>
    </lineage>
</organism>
<evidence type="ECO:0000313" key="7">
    <source>
        <dbReference type="EMBL" id="GAT32121.1"/>
    </source>
</evidence>
<dbReference type="InterPro" id="IPR051912">
    <property type="entry name" value="Alkylbase_DNA_Glycosylase/TA"/>
</dbReference>
<dbReference type="Proteomes" id="UP000076023">
    <property type="component" value="Unassembled WGS sequence"/>
</dbReference>
<gene>
    <name evidence="7" type="ORF">TSACC_2518</name>
</gene>
<evidence type="ECO:0000256" key="1">
    <source>
        <dbReference type="ARBA" id="ARBA00000086"/>
    </source>
</evidence>
<comment type="catalytic activity">
    <reaction evidence="1">
        <text>Hydrolysis of alkylated DNA, releasing 3-methyladenine, 3-methylguanine, 7-methylguanine and 7-methyladenine.</text>
        <dbReference type="EC" id="3.2.2.21"/>
    </reaction>
</comment>
<keyword evidence="8" id="KW-1185">Reference proteome</keyword>
<evidence type="ECO:0000259" key="6">
    <source>
        <dbReference type="SMART" id="SM00478"/>
    </source>
</evidence>
<comment type="caution">
    <text evidence="7">The sequence shown here is derived from an EMBL/GenBank/DDBJ whole genome shotgun (WGS) entry which is preliminary data.</text>
</comment>
<dbReference type="AlphaFoldDB" id="A0A146G3A0"/>
<dbReference type="InterPro" id="IPR011257">
    <property type="entry name" value="DNA_glycosylase"/>
</dbReference>
<dbReference type="GO" id="GO:0032131">
    <property type="term" value="F:alkylated DNA binding"/>
    <property type="evidence" value="ECO:0007669"/>
    <property type="project" value="TreeGrafter"/>
</dbReference>
<dbReference type="InParanoid" id="A0A146G3A0"/>
<evidence type="ECO:0000256" key="2">
    <source>
        <dbReference type="ARBA" id="ARBA00010817"/>
    </source>
</evidence>
<dbReference type="InterPro" id="IPR003265">
    <property type="entry name" value="HhH-GPD_domain"/>
</dbReference>
<dbReference type="SUPFAM" id="SSF48150">
    <property type="entry name" value="DNA-glycosylase"/>
    <property type="match status" value="1"/>
</dbReference>
<dbReference type="SMART" id="SM00478">
    <property type="entry name" value="ENDO3c"/>
    <property type="match status" value="1"/>
</dbReference>
<name>A0A146G3A0_TERSA</name>
<dbReference type="PANTHER" id="PTHR43003:SF5">
    <property type="entry name" value="DNA-3-METHYLADENINE GLYCOSYLASE"/>
    <property type="match status" value="1"/>
</dbReference>
<dbReference type="Gene3D" id="1.10.1670.40">
    <property type="match status" value="1"/>
</dbReference>
<comment type="similarity">
    <text evidence="2">Belongs to the alkylbase DNA glycosidase AlkA family.</text>
</comment>
<sequence length="216" mass="23824">MQVFDFSAAEKHLAKADPVMRGLVRQFGPVSIGEEERRQSLFESLVRAIANQQLSGRVADVILGRFVKLFPGKKFPAARDLAAVTDEEIRAAGFSWAKIAAVRDLAAKVIDGTVPTAARIHKLSDAEIIERLTAVRGIGQWTVEMLLIFKLGRPDVLPVDDLGVRQGFTRAYGLGEPVKPRALREYGELWRPYRTVVTLYLWRVMKAAGDGGAPAI</sequence>
<dbReference type="GO" id="GO:0043916">
    <property type="term" value="F:DNA-7-methylguanine glycosylase activity"/>
    <property type="evidence" value="ECO:0007669"/>
    <property type="project" value="TreeGrafter"/>
</dbReference>
<keyword evidence="4" id="KW-0227">DNA damage</keyword>
<dbReference type="EC" id="3.2.2.21" evidence="3"/>
<dbReference type="GO" id="GO:0032993">
    <property type="term" value="C:protein-DNA complex"/>
    <property type="evidence" value="ECO:0007669"/>
    <property type="project" value="TreeGrafter"/>
</dbReference>
<dbReference type="RefSeq" id="WP_202815900.1">
    <property type="nucleotide sequence ID" value="NZ_BDCO01000002.1"/>
</dbReference>
<protein>
    <recommendedName>
        <fullName evidence="3">DNA-3-methyladenine glycosylase II</fullName>
        <ecNumber evidence="3">3.2.2.21</ecNumber>
    </recommendedName>
</protein>
<evidence type="ECO:0000256" key="5">
    <source>
        <dbReference type="ARBA" id="ARBA00023204"/>
    </source>
</evidence>
<keyword evidence="5" id="KW-0234">DNA repair</keyword>
<dbReference type="EMBL" id="BDCO01000002">
    <property type="protein sequence ID" value="GAT32121.1"/>
    <property type="molecule type" value="Genomic_DNA"/>
</dbReference>
<dbReference type="GO" id="GO:0006307">
    <property type="term" value="P:DNA alkylation repair"/>
    <property type="evidence" value="ECO:0007669"/>
    <property type="project" value="TreeGrafter"/>
</dbReference>
<dbReference type="GO" id="GO:0008725">
    <property type="term" value="F:DNA-3-methyladenine glycosylase activity"/>
    <property type="evidence" value="ECO:0007669"/>
    <property type="project" value="TreeGrafter"/>
</dbReference>
<dbReference type="Pfam" id="PF00730">
    <property type="entry name" value="HhH-GPD"/>
    <property type="match status" value="1"/>
</dbReference>
<dbReference type="Gene3D" id="1.10.340.30">
    <property type="entry name" value="Hypothetical protein, domain 2"/>
    <property type="match status" value="1"/>
</dbReference>
<evidence type="ECO:0000313" key="8">
    <source>
        <dbReference type="Proteomes" id="UP000076023"/>
    </source>
</evidence>
<reference evidence="8" key="1">
    <citation type="journal article" date="2017" name="Genome Announc.">
        <title>Draft Genome Sequence of Terrimicrobium sacchariphilum NM-5T, a Facultative Anaerobic Soil Bacterium of the Class Spartobacteria.</title>
        <authorList>
            <person name="Qiu Y.L."/>
            <person name="Tourlousse D.M."/>
            <person name="Matsuura N."/>
            <person name="Ohashi A."/>
            <person name="Sekiguchi Y."/>
        </authorList>
    </citation>
    <scope>NUCLEOTIDE SEQUENCE [LARGE SCALE GENOMIC DNA]</scope>
    <source>
        <strain evidence="8">NM-5</strain>
    </source>
</reference>
<proteinExistence type="inferred from homology"/>
<dbReference type="PANTHER" id="PTHR43003">
    <property type="entry name" value="DNA-3-METHYLADENINE GLYCOSYLASE"/>
    <property type="match status" value="1"/>
</dbReference>
<evidence type="ECO:0000256" key="3">
    <source>
        <dbReference type="ARBA" id="ARBA00012000"/>
    </source>
</evidence>
<dbReference type="FunCoup" id="A0A146G3A0">
    <property type="interactions" value="161"/>
</dbReference>
<dbReference type="GO" id="GO:0006285">
    <property type="term" value="P:base-excision repair, AP site formation"/>
    <property type="evidence" value="ECO:0007669"/>
    <property type="project" value="TreeGrafter"/>
</dbReference>
<accession>A0A146G3A0</accession>